<keyword evidence="2" id="KW-1185">Reference proteome</keyword>
<evidence type="ECO:0000313" key="2">
    <source>
        <dbReference type="Proteomes" id="UP000747542"/>
    </source>
</evidence>
<protein>
    <submittedName>
        <fullName evidence="1">Putative cell adhesion molecule 3-like</fullName>
    </submittedName>
</protein>
<evidence type="ECO:0000313" key="1">
    <source>
        <dbReference type="EMBL" id="KAG7165836.1"/>
    </source>
</evidence>
<dbReference type="AlphaFoldDB" id="A0A8J5K0D0"/>
<dbReference type="InterPro" id="IPR036179">
    <property type="entry name" value="Ig-like_dom_sf"/>
</dbReference>
<proteinExistence type="predicted"/>
<dbReference type="PANTHER" id="PTHR21261:SF15">
    <property type="entry name" value="BEATEN PATH IIIA, ISOFORM D-RELATED"/>
    <property type="match status" value="1"/>
</dbReference>
<dbReference type="PANTHER" id="PTHR21261">
    <property type="entry name" value="BEAT PROTEIN"/>
    <property type="match status" value="1"/>
</dbReference>
<dbReference type="Proteomes" id="UP000747542">
    <property type="component" value="Unassembled WGS sequence"/>
</dbReference>
<sequence>MQRSDQGATGVNVQRVVVPTPGVVGRPATLECQWTTGHRGFYSVRWYKNDEQFYSFVPKNKPQVKVDHNINGVNVETREFGGCVKDSRFGAVLRLREFEAVLKTREFEGCVKDLEFRGCVKDSSLEAVLRLEFGCVRLESLEAVLRLEFGGCVKT</sequence>
<reference evidence="1" key="1">
    <citation type="journal article" date="2021" name="Sci. Adv.">
        <title>The American lobster genome reveals insights on longevity, neural, and immune adaptations.</title>
        <authorList>
            <person name="Polinski J.M."/>
            <person name="Zimin A.V."/>
            <person name="Clark K.F."/>
            <person name="Kohn A.B."/>
            <person name="Sadowski N."/>
            <person name="Timp W."/>
            <person name="Ptitsyn A."/>
            <person name="Khanna P."/>
            <person name="Romanova D.Y."/>
            <person name="Williams P."/>
            <person name="Greenwood S.J."/>
            <person name="Moroz L.L."/>
            <person name="Walt D.R."/>
            <person name="Bodnar A.G."/>
        </authorList>
    </citation>
    <scope>NUCLEOTIDE SEQUENCE</scope>
    <source>
        <strain evidence="1">GMGI-L3</strain>
    </source>
</reference>
<dbReference type="SUPFAM" id="SSF48726">
    <property type="entry name" value="Immunoglobulin"/>
    <property type="match status" value="1"/>
</dbReference>
<accession>A0A8J5K0D0</accession>
<comment type="caution">
    <text evidence="1">The sequence shown here is derived from an EMBL/GenBank/DDBJ whole genome shotgun (WGS) entry which is preliminary data.</text>
</comment>
<dbReference type="EMBL" id="JAHLQT010023285">
    <property type="protein sequence ID" value="KAG7165836.1"/>
    <property type="molecule type" value="Genomic_DNA"/>
</dbReference>
<gene>
    <name evidence="1" type="ORF">Hamer_G026489</name>
</gene>
<name>A0A8J5K0D0_HOMAM</name>
<organism evidence="1 2">
    <name type="scientific">Homarus americanus</name>
    <name type="common">American lobster</name>
    <dbReference type="NCBI Taxonomy" id="6706"/>
    <lineage>
        <taxon>Eukaryota</taxon>
        <taxon>Metazoa</taxon>
        <taxon>Ecdysozoa</taxon>
        <taxon>Arthropoda</taxon>
        <taxon>Crustacea</taxon>
        <taxon>Multicrustacea</taxon>
        <taxon>Malacostraca</taxon>
        <taxon>Eumalacostraca</taxon>
        <taxon>Eucarida</taxon>
        <taxon>Decapoda</taxon>
        <taxon>Pleocyemata</taxon>
        <taxon>Astacidea</taxon>
        <taxon>Nephropoidea</taxon>
        <taxon>Nephropidae</taxon>
        <taxon>Homarus</taxon>
    </lineage>
</organism>